<comment type="subcellular location">
    <subcellularLocation>
        <location evidence="1 6">Cell membrane</location>
        <topology evidence="1 6">Multi-pass membrane protein</topology>
    </subcellularLocation>
</comment>
<keyword evidence="5 6" id="KW-0472">Membrane</keyword>
<keyword evidence="4 6" id="KW-1133">Transmembrane helix</keyword>
<reference evidence="9" key="1">
    <citation type="journal article" date="2019" name="Int. J. Syst. Evol. Microbiol.">
        <title>The Global Catalogue of Microorganisms (GCM) 10K type strain sequencing project: providing services to taxonomists for standard genome sequencing and annotation.</title>
        <authorList>
            <consortium name="The Broad Institute Genomics Platform"/>
            <consortium name="The Broad Institute Genome Sequencing Center for Infectious Disease"/>
            <person name="Wu L."/>
            <person name="Ma J."/>
        </authorList>
    </citation>
    <scope>NUCLEOTIDE SEQUENCE [LARGE SCALE GENOMIC DNA]</scope>
    <source>
        <strain evidence="9">KCTC 22228</strain>
    </source>
</reference>
<dbReference type="PANTHER" id="PTHR12677">
    <property type="entry name" value="GOLGI APPARATUS MEMBRANE PROTEIN TVP38-RELATED"/>
    <property type="match status" value="1"/>
</dbReference>
<keyword evidence="9" id="KW-1185">Reference proteome</keyword>
<evidence type="ECO:0000256" key="6">
    <source>
        <dbReference type="RuleBase" id="RU366058"/>
    </source>
</evidence>
<evidence type="ECO:0000313" key="9">
    <source>
        <dbReference type="Proteomes" id="UP000653056"/>
    </source>
</evidence>
<dbReference type="InterPro" id="IPR015414">
    <property type="entry name" value="TMEM64"/>
</dbReference>
<keyword evidence="2 6" id="KW-1003">Cell membrane</keyword>
<feature type="transmembrane region" description="Helical" evidence="6">
    <location>
        <begin position="177"/>
        <end position="199"/>
    </location>
</feature>
<organism evidence="8 9">
    <name type="scientific">Litchfieldella qijiaojingensis</name>
    <dbReference type="NCBI Taxonomy" id="980347"/>
    <lineage>
        <taxon>Bacteria</taxon>
        <taxon>Pseudomonadati</taxon>
        <taxon>Pseudomonadota</taxon>
        <taxon>Gammaproteobacteria</taxon>
        <taxon>Oceanospirillales</taxon>
        <taxon>Halomonadaceae</taxon>
        <taxon>Litchfieldella</taxon>
    </lineage>
</organism>
<feature type="domain" description="VTT" evidence="7">
    <location>
        <begin position="82"/>
        <end position="201"/>
    </location>
</feature>
<sequence>MKCHPTQLEMGMASKLGVKHRLVLGATLLIGLAALYWVLRETGALSTLTNRQALREWVDQLGFWGPLAIIAMMIAAIVMSPIPSGPIALVAGASYGPVWGTVYVVIGAEAGALIAFGLARLFGYEAMQRWARVRPILDWLGKDRSQTGLMIVIFASRLVPFISFDAVSYAAGLTPLAFWRFLIATLAGVIPTAYLIVMFGEVLITADSRGLTVALILISGITLLPILARLVLAWHRKRKNSSN</sequence>
<accession>A0ABQ2YLY0</accession>
<evidence type="ECO:0000259" key="7">
    <source>
        <dbReference type="Pfam" id="PF09335"/>
    </source>
</evidence>
<gene>
    <name evidence="8" type="ORF">GCM10007160_12030</name>
</gene>
<evidence type="ECO:0000256" key="3">
    <source>
        <dbReference type="ARBA" id="ARBA00022692"/>
    </source>
</evidence>
<evidence type="ECO:0000256" key="1">
    <source>
        <dbReference type="ARBA" id="ARBA00004651"/>
    </source>
</evidence>
<evidence type="ECO:0000256" key="5">
    <source>
        <dbReference type="ARBA" id="ARBA00023136"/>
    </source>
</evidence>
<evidence type="ECO:0000256" key="2">
    <source>
        <dbReference type="ARBA" id="ARBA00022475"/>
    </source>
</evidence>
<dbReference type="EMBL" id="BMXS01000004">
    <property type="protein sequence ID" value="GGX86339.1"/>
    <property type="molecule type" value="Genomic_DNA"/>
</dbReference>
<keyword evidence="3 6" id="KW-0812">Transmembrane</keyword>
<feature type="transmembrane region" description="Helical" evidence="6">
    <location>
        <begin position="102"/>
        <end position="122"/>
    </location>
</feature>
<feature type="transmembrane region" description="Helical" evidence="6">
    <location>
        <begin position="20"/>
        <end position="39"/>
    </location>
</feature>
<name>A0ABQ2YLY0_9GAMM</name>
<comment type="caution">
    <text evidence="8">The sequence shown here is derived from an EMBL/GenBank/DDBJ whole genome shotgun (WGS) entry which is preliminary data.</text>
</comment>
<dbReference type="PANTHER" id="PTHR12677:SF59">
    <property type="entry name" value="GOLGI APPARATUS MEMBRANE PROTEIN TVP38-RELATED"/>
    <property type="match status" value="1"/>
</dbReference>
<comment type="similarity">
    <text evidence="6">Belongs to the TVP38/TMEM64 family.</text>
</comment>
<feature type="transmembrane region" description="Helical" evidence="6">
    <location>
        <begin position="211"/>
        <end position="234"/>
    </location>
</feature>
<proteinExistence type="inferred from homology"/>
<evidence type="ECO:0000313" key="8">
    <source>
        <dbReference type="EMBL" id="GGX86339.1"/>
    </source>
</evidence>
<dbReference type="InterPro" id="IPR032816">
    <property type="entry name" value="VTT_dom"/>
</dbReference>
<dbReference type="Pfam" id="PF09335">
    <property type="entry name" value="VTT_dom"/>
    <property type="match status" value="1"/>
</dbReference>
<protein>
    <recommendedName>
        <fullName evidence="6">TVP38/TMEM64 family membrane protein</fullName>
    </recommendedName>
</protein>
<evidence type="ECO:0000256" key="4">
    <source>
        <dbReference type="ARBA" id="ARBA00022989"/>
    </source>
</evidence>
<dbReference type="Proteomes" id="UP000653056">
    <property type="component" value="Unassembled WGS sequence"/>
</dbReference>
<feature type="transmembrane region" description="Helical" evidence="6">
    <location>
        <begin position="60"/>
        <end position="82"/>
    </location>
</feature>